<name>A0A2Z6GFH6_9PROT</name>
<sequence length="41" mass="4565">MKKVREFNGLVTESLTGMNFYRVSILSTKVSRGIADSEDGQ</sequence>
<keyword evidence="2" id="KW-1185">Reference proteome</keyword>
<dbReference type="AlphaFoldDB" id="A0A2Z6GFH6"/>
<protein>
    <submittedName>
        <fullName evidence="1">Uncharacterized protein</fullName>
    </submittedName>
</protein>
<proteinExistence type="predicted"/>
<dbReference type="EMBL" id="AP018738">
    <property type="protein sequence ID" value="BBE51885.1"/>
    <property type="molecule type" value="Genomic_DNA"/>
</dbReference>
<dbReference type="Proteomes" id="UP000033070">
    <property type="component" value="Chromosome"/>
</dbReference>
<gene>
    <name evidence="1" type="ORF">OYT1_ch2370</name>
</gene>
<organism evidence="1 2">
    <name type="scientific">Ferriphaselus amnicola</name>
    <dbReference type="NCBI Taxonomy" id="1188319"/>
    <lineage>
        <taxon>Bacteria</taxon>
        <taxon>Pseudomonadati</taxon>
        <taxon>Pseudomonadota</taxon>
        <taxon>Betaproteobacteria</taxon>
        <taxon>Nitrosomonadales</taxon>
        <taxon>Gallionellaceae</taxon>
        <taxon>Ferriphaselus</taxon>
    </lineage>
</organism>
<dbReference type="KEGG" id="fam:OYT1_ch2370"/>
<reference evidence="1 2" key="1">
    <citation type="submission" date="2018-06" db="EMBL/GenBank/DDBJ databases">
        <title>OYT1 Genome Sequencing.</title>
        <authorList>
            <person name="Kato S."/>
            <person name="Itoh T."/>
            <person name="Ohkuma M."/>
        </authorList>
    </citation>
    <scope>NUCLEOTIDE SEQUENCE [LARGE SCALE GENOMIC DNA]</scope>
    <source>
        <strain evidence="1 2">OYT1</strain>
    </source>
</reference>
<evidence type="ECO:0000313" key="2">
    <source>
        <dbReference type="Proteomes" id="UP000033070"/>
    </source>
</evidence>
<evidence type="ECO:0000313" key="1">
    <source>
        <dbReference type="EMBL" id="BBE51885.1"/>
    </source>
</evidence>
<accession>A0A2Z6GFH6</accession>